<dbReference type="AlphaFoldDB" id="A0A150J9S1"/>
<proteinExistence type="predicted"/>
<dbReference type="Proteomes" id="UP000075578">
    <property type="component" value="Unassembled WGS sequence"/>
</dbReference>
<comment type="caution">
    <text evidence="1">The sequence shown here is derived from an EMBL/GenBank/DDBJ whole genome shotgun (WGS) entry which is preliminary data.</text>
</comment>
<protein>
    <recommendedName>
        <fullName evidence="3">GINS subunit domain-containing protein</fullName>
    </recommendedName>
</protein>
<dbReference type="InterPro" id="IPR038437">
    <property type="entry name" value="GINS_Psf3_sf"/>
</dbReference>
<evidence type="ECO:0000313" key="1">
    <source>
        <dbReference type="EMBL" id="KYC53989.1"/>
    </source>
</evidence>
<organism evidence="1 2">
    <name type="scientific">Candidatus Methanofastidiosum methylothiophilum</name>
    <dbReference type="NCBI Taxonomy" id="1705564"/>
    <lineage>
        <taxon>Archaea</taxon>
        <taxon>Methanobacteriati</taxon>
        <taxon>Methanobacteriota</taxon>
        <taxon>Stenosarchaea group</taxon>
        <taxon>Candidatus Methanofastidiosia</taxon>
        <taxon>Candidatus Methanofastidiosales</taxon>
        <taxon>Candidatus Methanofastidiosaceae</taxon>
        <taxon>Candidatus Methanofastidiosum</taxon>
    </lineage>
</organism>
<evidence type="ECO:0008006" key="3">
    <source>
        <dbReference type="Google" id="ProtNLM"/>
    </source>
</evidence>
<sequence length="165" mass="19649">MSTSNNIPFKVKKTFHLFNKSFEEGRDYELPSHEVEILMNEGLVDIITLKSVDYLKMFKEEKAEKKIIKLPDNFFKHARLSQKYLKEKSSISEKDKKIYNDSATALRNLLRLRKEKILMAMLIENKKIEVHEEEILFSSRVSIELSKWKDFEERLVMGEKYEVKL</sequence>
<accession>A0A150J9S1</accession>
<reference evidence="1 2" key="1">
    <citation type="journal article" date="2016" name="ISME J.">
        <title>Chasing the elusive Euryarchaeota class WSA2: genomes reveal a uniquely fastidious methyl-reducing methanogen.</title>
        <authorList>
            <person name="Nobu M.K."/>
            <person name="Narihiro T."/>
            <person name="Kuroda K."/>
            <person name="Mei R."/>
            <person name="Liu W.T."/>
        </authorList>
    </citation>
    <scope>NUCLEOTIDE SEQUENCE [LARGE SCALE GENOMIC DNA]</scope>
    <source>
        <strain evidence="1">U1lsi0528_Bin089</strain>
    </source>
</reference>
<gene>
    <name evidence="1" type="ORF">AMQ74_00223</name>
</gene>
<dbReference type="Gene3D" id="1.20.58.2050">
    <property type="match status" value="1"/>
</dbReference>
<name>A0A150J9S1_9EURY</name>
<dbReference type="EMBL" id="LNGD01000007">
    <property type="protein sequence ID" value="KYC53989.1"/>
    <property type="molecule type" value="Genomic_DNA"/>
</dbReference>
<evidence type="ECO:0000313" key="2">
    <source>
        <dbReference type="Proteomes" id="UP000075578"/>
    </source>
</evidence>